<sequence length="129" mass="14452">MLQKALIDPVEILSNYYDPDSKLFNILMLHGEHVARKALDAASKVPHLKPDLKFIEDAALLHDIGIFKTDAPNLGCFGEHPYICHGYLGRMILEDIGLLPHALVCDRHIGVGITKEDIVKTGFRFRHAI</sequence>
<dbReference type="AlphaFoldDB" id="E1YBB2"/>
<accession>E1YBB2</accession>
<proteinExistence type="predicted"/>
<reference evidence="1" key="1">
    <citation type="journal article" date="2011" name="Environ. Microbiol.">
        <title>Genomic insights into the metabolic potential of the polycyclic aromatic hydrocarbon degrading sulfate-reducing Deltaproteobacterium N47.</title>
        <authorList>
            <person name="Bergmann F."/>
            <person name="Selesi D."/>
            <person name="Weinmaier T."/>
            <person name="Tischler P."/>
            <person name="Rattei T."/>
            <person name="Meckenstock R.U."/>
        </authorList>
    </citation>
    <scope>NUCLEOTIDE SEQUENCE</scope>
</reference>
<protein>
    <recommendedName>
        <fullName evidence="2">HD domain-containing protein</fullName>
    </recommendedName>
</protein>
<evidence type="ECO:0008006" key="2">
    <source>
        <dbReference type="Google" id="ProtNLM"/>
    </source>
</evidence>
<organism evidence="1">
    <name type="scientific">uncultured Desulfobacterium sp</name>
    <dbReference type="NCBI Taxonomy" id="201089"/>
    <lineage>
        <taxon>Bacteria</taxon>
        <taxon>Pseudomonadati</taxon>
        <taxon>Thermodesulfobacteriota</taxon>
        <taxon>Desulfobacteria</taxon>
        <taxon>Desulfobacterales</taxon>
        <taxon>Desulfobacteriaceae</taxon>
        <taxon>Desulfobacterium</taxon>
        <taxon>environmental samples</taxon>
    </lineage>
</organism>
<evidence type="ECO:0000313" key="1">
    <source>
        <dbReference type="EMBL" id="CBX27789.1"/>
    </source>
</evidence>
<dbReference type="SUPFAM" id="SSF109604">
    <property type="entry name" value="HD-domain/PDEase-like"/>
    <property type="match status" value="1"/>
</dbReference>
<gene>
    <name evidence="1" type="ORF">N47_C18470</name>
</gene>
<name>E1YBB2_9BACT</name>
<dbReference type="EMBL" id="FR695867">
    <property type="protein sequence ID" value="CBX27789.1"/>
    <property type="molecule type" value="Genomic_DNA"/>
</dbReference>